<sequence>MPCSLVFKVVTYSSLSSIFWSTLLCSPEWRILKSSGALRPLPPVSLLLSRFRGLFVLASHHSNKILKYQCISVPKVRH</sequence>
<protein>
    <submittedName>
        <fullName evidence="1">Uncharacterized protein</fullName>
    </submittedName>
</protein>
<gene>
    <name evidence="1" type="ORF">L873DRAFT_378566</name>
</gene>
<keyword evidence="2" id="KW-1185">Reference proteome</keyword>
<proteinExistence type="predicted"/>
<dbReference type="AlphaFoldDB" id="A0A3N4J1B2"/>
<reference evidence="1 2" key="1">
    <citation type="journal article" date="2018" name="Nat. Ecol. Evol.">
        <title>Pezizomycetes genomes reveal the molecular basis of ectomycorrhizal truffle lifestyle.</title>
        <authorList>
            <person name="Murat C."/>
            <person name="Payen T."/>
            <person name="Noel B."/>
            <person name="Kuo A."/>
            <person name="Morin E."/>
            <person name="Chen J."/>
            <person name="Kohler A."/>
            <person name="Krizsan K."/>
            <person name="Balestrini R."/>
            <person name="Da Silva C."/>
            <person name="Montanini B."/>
            <person name="Hainaut M."/>
            <person name="Levati E."/>
            <person name="Barry K.W."/>
            <person name="Belfiori B."/>
            <person name="Cichocki N."/>
            <person name="Clum A."/>
            <person name="Dockter R.B."/>
            <person name="Fauchery L."/>
            <person name="Guy J."/>
            <person name="Iotti M."/>
            <person name="Le Tacon F."/>
            <person name="Lindquist E.A."/>
            <person name="Lipzen A."/>
            <person name="Malagnac F."/>
            <person name="Mello A."/>
            <person name="Molinier V."/>
            <person name="Miyauchi S."/>
            <person name="Poulain J."/>
            <person name="Riccioni C."/>
            <person name="Rubini A."/>
            <person name="Sitrit Y."/>
            <person name="Splivallo R."/>
            <person name="Traeger S."/>
            <person name="Wang M."/>
            <person name="Zifcakova L."/>
            <person name="Wipf D."/>
            <person name="Zambonelli A."/>
            <person name="Paolocci F."/>
            <person name="Nowrousian M."/>
            <person name="Ottonello S."/>
            <person name="Baldrian P."/>
            <person name="Spatafora J.W."/>
            <person name="Henrissat B."/>
            <person name="Nagy L.G."/>
            <person name="Aury J.M."/>
            <person name="Wincker P."/>
            <person name="Grigoriev I.V."/>
            <person name="Bonfante P."/>
            <person name="Martin F.M."/>
        </authorList>
    </citation>
    <scope>NUCLEOTIDE SEQUENCE [LARGE SCALE GENOMIC DNA]</scope>
    <source>
        <strain evidence="1 2">120613-1</strain>
    </source>
</reference>
<evidence type="ECO:0000313" key="2">
    <source>
        <dbReference type="Proteomes" id="UP000276215"/>
    </source>
</evidence>
<organism evidence="1 2">
    <name type="scientific">Choiromyces venosus 120613-1</name>
    <dbReference type="NCBI Taxonomy" id="1336337"/>
    <lineage>
        <taxon>Eukaryota</taxon>
        <taxon>Fungi</taxon>
        <taxon>Dikarya</taxon>
        <taxon>Ascomycota</taxon>
        <taxon>Pezizomycotina</taxon>
        <taxon>Pezizomycetes</taxon>
        <taxon>Pezizales</taxon>
        <taxon>Tuberaceae</taxon>
        <taxon>Choiromyces</taxon>
    </lineage>
</organism>
<dbReference type="Proteomes" id="UP000276215">
    <property type="component" value="Unassembled WGS sequence"/>
</dbReference>
<evidence type="ECO:0000313" key="1">
    <source>
        <dbReference type="EMBL" id="RPA90838.1"/>
    </source>
</evidence>
<name>A0A3N4J1B2_9PEZI</name>
<accession>A0A3N4J1B2</accession>
<dbReference type="EMBL" id="ML120513">
    <property type="protein sequence ID" value="RPA90838.1"/>
    <property type="molecule type" value="Genomic_DNA"/>
</dbReference>